<protein>
    <submittedName>
        <fullName evidence="1">Uncharacterized protein</fullName>
    </submittedName>
</protein>
<evidence type="ECO:0000313" key="1">
    <source>
        <dbReference type="EMBL" id="PCJ20873.1"/>
    </source>
</evidence>
<gene>
    <name evidence="1" type="ORF">COA96_15615</name>
</gene>
<sequence>MANIEIKSGAAEQKFLKSKGAGTDAAPFVPEHTISLTESLSDAFGRLRTSQPLALFAGKQILDNEPLFWDEGLESGGGITSNWVKDEAATTITSTLNTAGVFTRQTFQRFNYQPGKSQLITMTGTLDLSGGGTGVQRRVGQFDDENGLFFEDDEGTVKVVMRSKVSGSVVDSKTTQASWNLDVMDGTGESGITVDWSKSQIFVIDYKWLSVGRIRYGLDINGAVHYVHAFNNANVNAGAYMSTPNLPLRYQIVTTSSSPASTFLCICATIISEGGTSELGINRYVSTGNTHVNANIAGTIYAVVGMRLKSTHLGAVVKQVAISALSKTADDFEWLLILNPTVAGTFTYSGETDSPIEAAFGATANTVTGGYIMAGDFIATASGASAALNNERYMGSAIDGTPDEVVLCTRPLGANADIVGSITYKEVT</sequence>
<proteinExistence type="predicted"/>
<comment type="caution">
    <text evidence="1">The sequence shown here is derived from an EMBL/GenBank/DDBJ whole genome shotgun (WGS) entry which is preliminary data.</text>
</comment>
<evidence type="ECO:0000313" key="2">
    <source>
        <dbReference type="Proteomes" id="UP000218327"/>
    </source>
</evidence>
<organism evidence="1 2">
    <name type="scientific">SAR86 cluster bacterium</name>
    <dbReference type="NCBI Taxonomy" id="2030880"/>
    <lineage>
        <taxon>Bacteria</taxon>
        <taxon>Pseudomonadati</taxon>
        <taxon>Pseudomonadota</taxon>
        <taxon>Gammaproteobacteria</taxon>
        <taxon>SAR86 cluster</taxon>
    </lineage>
</organism>
<reference evidence="2" key="1">
    <citation type="submission" date="2017-08" db="EMBL/GenBank/DDBJ databases">
        <title>A dynamic microbial community with high functional redundancy inhabits the cold, oxic subseafloor aquifer.</title>
        <authorList>
            <person name="Tully B.J."/>
            <person name="Wheat C.G."/>
            <person name="Glazer B.T."/>
            <person name="Huber J.A."/>
        </authorList>
    </citation>
    <scope>NUCLEOTIDE SEQUENCE [LARGE SCALE GENOMIC DNA]</scope>
</reference>
<dbReference type="AlphaFoldDB" id="A0A2A5ANL7"/>
<accession>A0A2A5ANL7</accession>
<dbReference type="EMBL" id="NVVJ01000076">
    <property type="protein sequence ID" value="PCJ20873.1"/>
    <property type="molecule type" value="Genomic_DNA"/>
</dbReference>
<name>A0A2A5ANL7_9GAMM</name>
<dbReference type="Proteomes" id="UP000218327">
    <property type="component" value="Unassembled WGS sequence"/>
</dbReference>